<dbReference type="GO" id="GO:0016780">
    <property type="term" value="F:phosphotransferase activity, for other substituted phosphate groups"/>
    <property type="evidence" value="ECO:0007669"/>
    <property type="project" value="InterPro"/>
</dbReference>
<dbReference type="Proteomes" id="UP000439550">
    <property type="component" value="Unassembled WGS sequence"/>
</dbReference>
<dbReference type="InterPro" id="IPR000462">
    <property type="entry name" value="CDP-OH_P_trans"/>
</dbReference>
<keyword evidence="3" id="KW-1185">Reference proteome</keyword>
<organism evidence="2 3">
    <name type="scientific">Lactococcus hircilactis</name>
    <dbReference type="NCBI Taxonomy" id="1494462"/>
    <lineage>
        <taxon>Bacteria</taxon>
        <taxon>Bacillati</taxon>
        <taxon>Bacillota</taxon>
        <taxon>Bacilli</taxon>
        <taxon>Lactobacillales</taxon>
        <taxon>Streptococcaceae</taxon>
        <taxon>Lactococcus</taxon>
    </lineage>
</organism>
<accession>A0A7X1Z778</accession>
<evidence type="ECO:0000313" key="2">
    <source>
        <dbReference type="EMBL" id="MQW39011.1"/>
    </source>
</evidence>
<protein>
    <submittedName>
        <fullName evidence="2">CDP-alcohol phosphatidyltransferase</fullName>
    </submittedName>
</protein>
<feature type="transmembrane region" description="Helical" evidence="1">
    <location>
        <begin position="181"/>
        <end position="205"/>
    </location>
</feature>
<feature type="transmembrane region" description="Helical" evidence="1">
    <location>
        <begin position="97"/>
        <end position="116"/>
    </location>
</feature>
<keyword evidence="1" id="KW-0472">Membrane</keyword>
<sequence>MSPEKRKLAKNDYFAFYVGRPLSYVLTIPFLYTNITPNMVSLISIFPVIIGFIIMSITTSKLAMLLGWLCFFLWNLLDGVDGNIARYKKQFSPMGSVWDAMSGYIAMILSFFAWGVGAAHNTGLFSSLVNIPSETYIILGALSGIFTIFPRFIMHKAINTIGEKEEISGLKKKDSYGIIKIIALNLISIAGFVQVLMLVAIIFNILDLFTIGYFLLNLIIMLGSLKEILGEK</sequence>
<evidence type="ECO:0000256" key="1">
    <source>
        <dbReference type="SAM" id="Phobius"/>
    </source>
</evidence>
<proteinExistence type="predicted"/>
<dbReference type="InterPro" id="IPR043130">
    <property type="entry name" value="CDP-OH_PTrfase_TM_dom"/>
</dbReference>
<name>A0A7X1Z778_9LACT</name>
<feature type="transmembrane region" description="Helical" evidence="1">
    <location>
        <begin position="211"/>
        <end position="229"/>
    </location>
</feature>
<dbReference type="GO" id="GO:0016020">
    <property type="term" value="C:membrane"/>
    <property type="evidence" value="ECO:0007669"/>
    <property type="project" value="InterPro"/>
</dbReference>
<feature type="transmembrane region" description="Helical" evidence="1">
    <location>
        <begin position="44"/>
        <end position="77"/>
    </location>
</feature>
<dbReference type="EMBL" id="WITJ01000004">
    <property type="protein sequence ID" value="MQW39011.1"/>
    <property type="molecule type" value="Genomic_DNA"/>
</dbReference>
<comment type="caution">
    <text evidence="2">The sequence shown here is derived from an EMBL/GenBank/DDBJ whole genome shotgun (WGS) entry which is preliminary data.</text>
</comment>
<dbReference type="Pfam" id="PF01066">
    <property type="entry name" value="CDP-OH_P_transf"/>
    <property type="match status" value="1"/>
</dbReference>
<keyword evidence="2" id="KW-0808">Transferase</keyword>
<feature type="transmembrane region" description="Helical" evidence="1">
    <location>
        <begin position="12"/>
        <end position="32"/>
    </location>
</feature>
<feature type="transmembrane region" description="Helical" evidence="1">
    <location>
        <begin position="136"/>
        <end position="154"/>
    </location>
</feature>
<evidence type="ECO:0000313" key="3">
    <source>
        <dbReference type="Proteomes" id="UP000439550"/>
    </source>
</evidence>
<dbReference type="Gene3D" id="1.20.120.1760">
    <property type="match status" value="1"/>
</dbReference>
<dbReference type="GO" id="GO:0008654">
    <property type="term" value="P:phospholipid biosynthetic process"/>
    <property type="evidence" value="ECO:0007669"/>
    <property type="project" value="InterPro"/>
</dbReference>
<reference evidence="2 3" key="1">
    <citation type="submission" date="2019-10" db="EMBL/GenBank/DDBJ databases">
        <authorList>
            <person name="Dong K."/>
        </authorList>
    </citation>
    <scope>NUCLEOTIDE SEQUENCE [LARGE SCALE GENOMIC DNA]</scope>
    <source>
        <strain evidence="2 3">DSM 28960</strain>
    </source>
</reference>
<dbReference type="AlphaFoldDB" id="A0A7X1Z778"/>
<dbReference type="OrthoDB" id="269185at2"/>
<keyword evidence="1" id="KW-0812">Transmembrane</keyword>
<keyword evidence="1" id="KW-1133">Transmembrane helix</keyword>
<gene>
    <name evidence="2" type="ORF">GHI93_03460</name>
</gene>